<feature type="transmembrane region" description="Helical" evidence="1">
    <location>
        <begin position="258"/>
        <end position="278"/>
    </location>
</feature>
<protein>
    <submittedName>
        <fullName evidence="2">Uncharacterized protein</fullName>
    </submittedName>
</protein>
<dbReference type="STRING" id="710696.Intca_2947"/>
<sequence>MRTVPDAAAADAAAAGDTAGDEPVPAPFHLPLSPLGADRVRPWTVATVITSATVLAAASAGGFGPLLGATLALALVLAWAWPVLAGSFTPVTTSIVLLVAAPGIVLSALRDDLRWTAAAVAFGIVVAFMGQLVRTSGRAGLVLTLLASFGGLLPMTSATLAVTAGDESLGRAYVVVTMAAAAAAVLADLLAGRRRLSPLLGLVALGAAVAGGVVAALLLGELGAWTAVGLAAAAGSLSWSFRRVLALQPAMLGVRGQVAAGLGSVLVLGVLVRLFLLVS</sequence>
<dbReference type="HOGENOM" id="CLU_996690_0_0_11"/>
<keyword evidence="1" id="KW-0812">Transmembrane</keyword>
<dbReference type="Proteomes" id="UP000008914">
    <property type="component" value="Chromosome"/>
</dbReference>
<keyword evidence="3" id="KW-1185">Reference proteome</keyword>
<dbReference type="RefSeq" id="WP_013493754.1">
    <property type="nucleotide sequence ID" value="NC_014830.1"/>
</dbReference>
<dbReference type="AlphaFoldDB" id="E6SAY1"/>
<keyword evidence="1" id="KW-0472">Membrane</keyword>
<name>E6SAY1_INTC7</name>
<feature type="transmembrane region" description="Helical" evidence="1">
    <location>
        <begin position="115"/>
        <end position="133"/>
    </location>
</feature>
<evidence type="ECO:0000256" key="1">
    <source>
        <dbReference type="SAM" id="Phobius"/>
    </source>
</evidence>
<organism evidence="2 3">
    <name type="scientific">Intrasporangium calvum (strain ATCC 23552 / DSM 43043 / JCM 3097 / NBRC 12989 / NCIMB 10167 / NRRL B-3866 / 7 KIP)</name>
    <dbReference type="NCBI Taxonomy" id="710696"/>
    <lineage>
        <taxon>Bacteria</taxon>
        <taxon>Bacillati</taxon>
        <taxon>Actinomycetota</taxon>
        <taxon>Actinomycetes</taxon>
        <taxon>Micrococcales</taxon>
        <taxon>Intrasporangiaceae</taxon>
        <taxon>Intrasporangium</taxon>
    </lineage>
</organism>
<feature type="transmembrane region" description="Helical" evidence="1">
    <location>
        <begin position="225"/>
        <end position="246"/>
    </location>
</feature>
<dbReference type="EMBL" id="CP002343">
    <property type="protein sequence ID" value="ADU49442.1"/>
    <property type="molecule type" value="Genomic_DNA"/>
</dbReference>
<feature type="transmembrane region" description="Helical" evidence="1">
    <location>
        <begin position="91"/>
        <end position="109"/>
    </location>
</feature>
<accession>E6SAY1</accession>
<feature type="transmembrane region" description="Helical" evidence="1">
    <location>
        <begin position="199"/>
        <end position="219"/>
    </location>
</feature>
<dbReference type="KEGG" id="ica:Intca_2947"/>
<evidence type="ECO:0000313" key="2">
    <source>
        <dbReference type="EMBL" id="ADU49442.1"/>
    </source>
</evidence>
<keyword evidence="1" id="KW-1133">Transmembrane helix</keyword>
<proteinExistence type="predicted"/>
<dbReference type="eggNOG" id="ENOG5032UDI">
    <property type="taxonomic scope" value="Bacteria"/>
</dbReference>
<gene>
    <name evidence="2" type="ordered locus">Intca_2947</name>
</gene>
<reference evidence="2 3" key="1">
    <citation type="journal article" date="2010" name="Stand. Genomic Sci.">
        <title>Complete genome sequence of Intrasporangium calvum type strain (7 KIP).</title>
        <authorList>
            <person name="Del Rio T.G."/>
            <person name="Chertkov O."/>
            <person name="Yasawong M."/>
            <person name="Lucas S."/>
            <person name="Deshpande S."/>
            <person name="Cheng J.F."/>
            <person name="Detter C."/>
            <person name="Tapia R."/>
            <person name="Han C."/>
            <person name="Goodwin L."/>
            <person name="Pitluck S."/>
            <person name="Liolios K."/>
            <person name="Ivanova N."/>
            <person name="Mavromatis K."/>
            <person name="Pati A."/>
            <person name="Chen A."/>
            <person name="Palaniappan K."/>
            <person name="Land M."/>
            <person name="Hauser L."/>
            <person name="Chang Y.J."/>
            <person name="Jeffries C.D."/>
            <person name="Rohde M."/>
            <person name="Pukall R."/>
            <person name="Sikorski J."/>
            <person name="Goker M."/>
            <person name="Woyke T."/>
            <person name="Bristow J."/>
            <person name="Eisen J.A."/>
            <person name="Markowitz V."/>
            <person name="Hugenholtz P."/>
            <person name="Kyrpides N.C."/>
            <person name="Klenk H.P."/>
            <person name="Lapidus A."/>
        </authorList>
    </citation>
    <scope>NUCLEOTIDE SEQUENCE [LARGE SCALE GENOMIC DNA]</scope>
    <source>
        <strain evidence="3">ATCC 23552 / DSM 43043 / JCM 3097 / NBRC 12989 / 7 KIP</strain>
    </source>
</reference>
<feature type="transmembrane region" description="Helical" evidence="1">
    <location>
        <begin position="140"/>
        <end position="160"/>
    </location>
</feature>
<feature type="transmembrane region" description="Helical" evidence="1">
    <location>
        <begin position="172"/>
        <end position="192"/>
    </location>
</feature>
<evidence type="ECO:0000313" key="3">
    <source>
        <dbReference type="Proteomes" id="UP000008914"/>
    </source>
</evidence>